<proteinExistence type="predicted"/>
<dbReference type="OrthoDB" id="2829696at2"/>
<sequence>MTKEVLTQEEFLAEFNGIKEELKAYAEKKAYDFWTREDLTQSEVFTAIEQRVWLEIAYVFFLGKQINDYWKEFDRPTVTSLCKHMWEEAHHYEIICRVLEKHGYTAPTTPPEAHMGWENLHWEALQKDRACAVAVWNCSETSTTTTHDIVIENCRRIGLDDLARCYEQVKKDEEFHARLGDMIVRKYVVTDEHRANAIWGARRLREEMLHYYDTIYAVPEQTV</sequence>
<dbReference type="InterPro" id="IPR016084">
    <property type="entry name" value="Haem_Oase-like_multi-hlx"/>
</dbReference>
<evidence type="ECO:0000313" key="1">
    <source>
        <dbReference type="EMBL" id="AZU61736.1"/>
    </source>
</evidence>
<dbReference type="RefSeq" id="WP_066397044.1">
    <property type="nucleotide sequence ID" value="NZ_CP022572.1"/>
</dbReference>
<protein>
    <recommendedName>
        <fullName evidence="3">Ferritin-like domain-containing protein</fullName>
    </recommendedName>
</protein>
<dbReference type="KEGG" id="nmk:CHR53_10860"/>
<dbReference type="EMBL" id="CP022572">
    <property type="protein sequence ID" value="AZU61736.1"/>
    <property type="molecule type" value="Genomic_DNA"/>
</dbReference>
<dbReference type="STRING" id="1193713.GCA_001636315_04596"/>
<dbReference type="InterPro" id="IPR009078">
    <property type="entry name" value="Ferritin-like_SF"/>
</dbReference>
<name>A0A3T0HX84_9BACI</name>
<dbReference type="AlphaFoldDB" id="A0A3T0HX84"/>
<dbReference type="Gene3D" id="1.20.910.10">
    <property type="entry name" value="Heme oxygenase-like"/>
    <property type="match status" value="1"/>
</dbReference>
<organism evidence="1 2">
    <name type="scientific">Neobacillus mesonae</name>
    <dbReference type="NCBI Taxonomy" id="1193713"/>
    <lineage>
        <taxon>Bacteria</taxon>
        <taxon>Bacillati</taxon>
        <taxon>Bacillota</taxon>
        <taxon>Bacilli</taxon>
        <taxon>Bacillales</taxon>
        <taxon>Bacillaceae</taxon>
        <taxon>Neobacillus</taxon>
    </lineage>
</organism>
<evidence type="ECO:0008006" key="3">
    <source>
        <dbReference type="Google" id="ProtNLM"/>
    </source>
</evidence>
<evidence type="ECO:0000313" key="2">
    <source>
        <dbReference type="Proteomes" id="UP000282892"/>
    </source>
</evidence>
<accession>A0A3T0HX84</accession>
<dbReference type="SUPFAM" id="SSF47240">
    <property type="entry name" value="Ferritin-like"/>
    <property type="match status" value="1"/>
</dbReference>
<keyword evidence="2" id="KW-1185">Reference proteome</keyword>
<gene>
    <name evidence="1" type="ORF">CHR53_10860</name>
</gene>
<dbReference type="Proteomes" id="UP000282892">
    <property type="component" value="Chromosome"/>
</dbReference>
<reference evidence="1 2" key="1">
    <citation type="submission" date="2017-07" db="EMBL/GenBank/DDBJ databases">
        <title>The complete genome sequence of Bacillus mesonae strain H20-5, an efficient strain improving plant abiotic stress resistance.</title>
        <authorList>
            <person name="Kim S.Y."/>
            <person name="Song H."/>
            <person name="Sang M.K."/>
            <person name="Weon H.-Y."/>
            <person name="Song J."/>
        </authorList>
    </citation>
    <scope>NUCLEOTIDE SEQUENCE [LARGE SCALE GENOMIC DNA]</scope>
    <source>
        <strain evidence="1 2">H20-5</strain>
    </source>
</reference>